<sequence length="147" mass="16845">MTMSTQRLDVLTRLAESRTGQAAEEVARSRSGLNEQESRLLELRRYVEEYRARPLPQKPGLIANRELFLARLSEAERQQSRTVEAAAQTLRESTKCWLERRAGQRKFDVLQVAATHREARVAEERSQKQLDEFGTLAFGRSPDLSSN</sequence>
<dbReference type="RefSeq" id="WP_133879406.1">
    <property type="nucleotide sequence ID" value="NZ_MWIN01000023.1"/>
</dbReference>
<dbReference type="InterPro" id="IPR012823">
    <property type="entry name" value="Flagell_FliJ"/>
</dbReference>
<dbReference type="Pfam" id="PF02050">
    <property type="entry name" value="FliJ"/>
    <property type="match status" value="1"/>
</dbReference>
<evidence type="ECO:0000256" key="2">
    <source>
        <dbReference type="ARBA" id="ARBA00010004"/>
    </source>
</evidence>
<dbReference type="GO" id="GO:0015031">
    <property type="term" value="P:protein transport"/>
    <property type="evidence" value="ECO:0007669"/>
    <property type="project" value="UniProtKB-KW"/>
</dbReference>
<evidence type="ECO:0000256" key="5">
    <source>
        <dbReference type="ARBA" id="ARBA00022475"/>
    </source>
</evidence>
<evidence type="ECO:0000256" key="9">
    <source>
        <dbReference type="ARBA" id="ARBA00023136"/>
    </source>
</evidence>
<protein>
    <recommendedName>
        <fullName evidence="3">Flagellar FliJ protein</fullName>
    </recommendedName>
</protein>
<keyword evidence="12" id="KW-1185">Reference proteome</keyword>
<gene>
    <name evidence="11" type="ORF">DFR24_0118</name>
</gene>
<dbReference type="GO" id="GO:0071973">
    <property type="term" value="P:bacterial-type flagellum-dependent cell motility"/>
    <property type="evidence" value="ECO:0007669"/>
    <property type="project" value="InterPro"/>
</dbReference>
<dbReference type="PANTHER" id="PTHR38786:SF1">
    <property type="entry name" value="FLAGELLAR FLIJ PROTEIN"/>
    <property type="match status" value="1"/>
</dbReference>
<keyword evidence="10" id="KW-1006">Bacterial flagellum protein export</keyword>
<evidence type="ECO:0000313" key="11">
    <source>
        <dbReference type="EMBL" id="TDU30764.1"/>
    </source>
</evidence>
<dbReference type="EMBL" id="SOBT01000008">
    <property type="protein sequence ID" value="TDU30764.1"/>
    <property type="molecule type" value="Genomic_DNA"/>
</dbReference>
<dbReference type="GO" id="GO:0005886">
    <property type="term" value="C:plasma membrane"/>
    <property type="evidence" value="ECO:0007669"/>
    <property type="project" value="UniProtKB-SubCell"/>
</dbReference>
<evidence type="ECO:0000256" key="8">
    <source>
        <dbReference type="ARBA" id="ARBA00022927"/>
    </source>
</evidence>
<evidence type="ECO:0000256" key="6">
    <source>
        <dbReference type="ARBA" id="ARBA00022500"/>
    </source>
</evidence>
<reference evidence="11 12" key="1">
    <citation type="submission" date="2019-03" db="EMBL/GenBank/DDBJ databases">
        <title>Genomic Encyclopedia of Type Strains, Phase IV (KMG-IV): sequencing the most valuable type-strain genomes for metagenomic binning, comparative biology and taxonomic classification.</title>
        <authorList>
            <person name="Goeker M."/>
        </authorList>
    </citation>
    <scope>NUCLEOTIDE SEQUENCE [LARGE SCALE GENOMIC DNA]</scope>
    <source>
        <strain evidence="11 12">DSM 26377</strain>
    </source>
</reference>
<evidence type="ECO:0000256" key="10">
    <source>
        <dbReference type="ARBA" id="ARBA00023225"/>
    </source>
</evidence>
<comment type="caution">
    <text evidence="11">The sequence shown here is derived from an EMBL/GenBank/DDBJ whole genome shotgun (WGS) entry which is preliminary data.</text>
</comment>
<dbReference type="InterPro" id="IPR053716">
    <property type="entry name" value="Flag_assembly_chemotaxis_eff"/>
</dbReference>
<dbReference type="GO" id="GO:0009288">
    <property type="term" value="C:bacterial-type flagellum"/>
    <property type="evidence" value="ECO:0007669"/>
    <property type="project" value="InterPro"/>
</dbReference>
<name>A0A4S3K0Y3_9GAMM</name>
<evidence type="ECO:0000256" key="1">
    <source>
        <dbReference type="ARBA" id="ARBA00004413"/>
    </source>
</evidence>
<dbReference type="Proteomes" id="UP000295341">
    <property type="component" value="Unassembled WGS sequence"/>
</dbReference>
<keyword evidence="7" id="KW-1005">Bacterial flagellum biogenesis</keyword>
<dbReference type="PANTHER" id="PTHR38786">
    <property type="entry name" value="FLAGELLAR FLIJ PROTEIN"/>
    <property type="match status" value="1"/>
</dbReference>
<dbReference type="GO" id="GO:0006935">
    <property type="term" value="P:chemotaxis"/>
    <property type="evidence" value="ECO:0007669"/>
    <property type="project" value="UniProtKB-KW"/>
</dbReference>
<evidence type="ECO:0000313" key="12">
    <source>
        <dbReference type="Proteomes" id="UP000295341"/>
    </source>
</evidence>
<comment type="subcellular location">
    <subcellularLocation>
        <location evidence="1">Cell membrane</location>
        <topology evidence="1">Peripheral membrane protein</topology>
        <orientation evidence="1">Cytoplasmic side</orientation>
    </subcellularLocation>
</comment>
<organism evidence="11 12">
    <name type="scientific">Panacagrimonas perspica</name>
    <dbReference type="NCBI Taxonomy" id="381431"/>
    <lineage>
        <taxon>Bacteria</taxon>
        <taxon>Pseudomonadati</taxon>
        <taxon>Pseudomonadota</taxon>
        <taxon>Gammaproteobacteria</taxon>
        <taxon>Nevskiales</taxon>
        <taxon>Nevskiaceae</taxon>
        <taxon>Panacagrimonas</taxon>
    </lineage>
</organism>
<accession>A0A4S3K0Y3</accession>
<keyword evidence="11" id="KW-0969">Cilium</keyword>
<evidence type="ECO:0000256" key="7">
    <source>
        <dbReference type="ARBA" id="ARBA00022795"/>
    </source>
</evidence>
<evidence type="ECO:0000256" key="4">
    <source>
        <dbReference type="ARBA" id="ARBA00022448"/>
    </source>
</evidence>
<proteinExistence type="inferred from homology"/>
<dbReference type="AlphaFoldDB" id="A0A4S3K0Y3"/>
<dbReference type="Gene3D" id="1.10.287.1700">
    <property type="match status" value="1"/>
</dbReference>
<keyword evidence="9" id="KW-0472">Membrane</keyword>
<dbReference type="GO" id="GO:0044781">
    <property type="term" value="P:bacterial-type flagellum organization"/>
    <property type="evidence" value="ECO:0007669"/>
    <property type="project" value="UniProtKB-KW"/>
</dbReference>
<keyword evidence="8" id="KW-0653">Protein transport</keyword>
<dbReference type="InterPro" id="IPR052570">
    <property type="entry name" value="FliJ"/>
</dbReference>
<keyword evidence="5" id="KW-1003">Cell membrane</keyword>
<keyword evidence="6" id="KW-0145">Chemotaxis</keyword>
<keyword evidence="4" id="KW-0813">Transport</keyword>
<keyword evidence="11" id="KW-0282">Flagellum</keyword>
<keyword evidence="11" id="KW-0966">Cell projection</keyword>
<dbReference type="OrthoDB" id="5951725at2"/>
<evidence type="ECO:0000256" key="3">
    <source>
        <dbReference type="ARBA" id="ARBA00020392"/>
    </source>
</evidence>
<comment type="similarity">
    <text evidence="2">Belongs to the FliJ family.</text>
</comment>